<dbReference type="InterPro" id="IPR027417">
    <property type="entry name" value="P-loop_NTPase"/>
</dbReference>
<proteinExistence type="predicted"/>
<dbReference type="SMART" id="SM00177">
    <property type="entry name" value="ARF"/>
    <property type="match status" value="1"/>
</dbReference>
<keyword evidence="4" id="KW-0460">Magnesium</keyword>
<dbReference type="AlphaFoldDB" id="A0A024V0W6"/>
<keyword evidence="1 3" id="KW-0547">Nucleotide-binding</keyword>
<dbReference type="SMR" id="A0A024V0W6"/>
<feature type="binding site" evidence="4">
    <location>
        <position position="61"/>
    </location>
    <ligand>
        <name>Mg(2+)</name>
        <dbReference type="ChEBI" id="CHEBI:18420"/>
    </ligand>
</feature>
<dbReference type="Proteomes" id="UP000030690">
    <property type="component" value="Unassembled WGS sequence"/>
</dbReference>
<evidence type="ECO:0000256" key="1">
    <source>
        <dbReference type="ARBA" id="ARBA00022741"/>
    </source>
</evidence>
<dbReference type="Pfam" id="PF00025">
    <property type="entry name" value="Arf"/>
    <property type="match status" value="1"/>
</dbReference>
<evidence type="ECO:0000256" key="2">
    <source>
        <dbReference type="ARBA" id="ARBA00023134"/>
    </source>
</evidence>
<feature type="binding site" evidence="3">
    <location>
        <begin position="33"/>
        <end position="40"/>
    </location>
    <ligand>
        <name>GTP</name>
        <dbReference type="ChEBI" id="CHEBI:37565"/>
    </ligand>
</feature>
<dbReference type="InterPro" id="IPR006689">
    <property type="entry name" value="Small_GTPase_ARF/SAR"/>
</dbReference>
<dbReference type="Gene3D" id="3.40.50.300">
    <property type="entry name" value="P-loop containing nucleotide triphosphate hydrolases"/>
    <property type="match status" value="1"/>
</dbReference>
<feature type="binding site" evidence="4">
    <location>
        <position position="40"/>
    </location>
    <ligand>
        <name>Mg(2+)</name>
        <dbReference type="ChEBI" id="CHEBI:18420"/>
    </ligand>
</feature>
<reference evidence="5 6" key="2">
    <citation type="submission" date="2013-02" db="EMBL/GenBank/DDBJ databases">
        <title>The Genome Sequence of Plasmodium falciparum Vietnam Oak-Knoll (FVO).</title>
        <authorList>
            <consortium name="The Broad Institute Genome Sequencing Platform"/>
            <consortium name="The Broad Institute Genome Sequencing Center for Infectious Disease"/>
            <person name="Neafsey D."/>
            <person name="Cheeseman I."/>
            <person name="Volkman S."/>
            <person name="Adams J."/>
            <person name="Walker B."/>
            <person name="Young S.K."/>
            <person name="Zeng Q."/>
            <person name="Gargeya S."/>
            <person name="Fitzgerald M."/>
            <person name="Haas B."/>
            <person name="Abouelleil A."/>
            <person name="Alvarado L."/>
            <person name="Arachchi H.M."/>
            <person name="Berlin A.M."/>
            <person name="Chapman S.B."/>
            <person name="Dewar J."/>
            <person name="Goldberg J."/>
            <person name="Griggs A."/>
            <person name="Gujja S."/>
            <person name="Hansen M."/>
            <person name="Howarth C."/>
            <person name="Imamovic A."/>
            <person name="Larimer J."/>
            <person name="McCowan C."/>
            <person name="Murphy C."/>
            <person name="Neiman D."/>
            <person name="Pearson M."/>
            <person name="Priest M."/>
            <person name="Roberts A."/>
            <person name="Saif S."/>
            <person name="Shea T."/>
            <person name="Sisk P."/>
            <person name="Sykes S."/>
            <person name="Wortman J."/>
            <person name="Nusbaum C."/>
            <person name="Birren B."/>
        </authorList>
    </citation>
    <scope>NUCLEOTIDE SEQUENCE [LARGE SCALE GENOMIC DNA]</scope>
    <source>
        <strain evidence="6">Vietnam Oak-Knoll (FVO)</strain>
    </source>
</reference>
<accession>A0A024V0W6</accession>
<keyword evidence="4" id="KW-0479">Metal-binding</keyword>
<gene>
    <name evidence="5" type="ORF">PFFVO_04493</name>
</gene>
<evidence type="ECO:0000313" key="5">
    <source>
        <dbReference type="EMBL" id="ETW16633.1"/>
    </source>
</evidence>
<evidence type="ECO:0008006" key="7">
    <source>
        <dbReference type="Google" id="ProtNLM"/>
    </source>
</evidence>
<organism evidence="5 6">
    <name type="scientific">Plasmodium falciparum Vietnam Oak-Knoll</name>
    <name type="common">FVO</name>
    <dbReference type="NCBI Taxonomy" id="1036723"/>
    <lineage>
        <taxon>Eukaryota</taxon>
        <taxon>Sar</taxon>
        <taxon>Alveolata</taxon>
        <taxon>Apicomplexa</taxon>
        <taxon>Aconoidasida</taxon>
        <taxon>Haemosporida</taxon>
        <taxon>Plasmodiidae</taxon>
        <taxon>Plasmodium</taxon>
        <taxon>Plasmodium (Laverania)</taxon>
    </lineage>
</organism>
<dbReference type="PANTHER" id="PTHR11711">
    <property type="entry name" value="ADP RIBOSYLATION FACTOR-RELATED"/>
    <property type="match status" value="1"/>
</dbReference>
<dbReference type="InterPro" id="IPR024156">
    <property type="entry name" value="Small_GTPase_ARF"/>
</dbReference>
<dbReference type="SUPFAM" id="SSF52540">
    <property type="entry name" value="P-loop containing nucleoside triphosphate hydrolases"/>
    <property type="match status" value="1"/>
</dbReference>
<reference evidence="5 6" key="1">
    <citation type="submission" date="2013-02" db="EMBL/GenBank/DDBJ databases">
        <title>The Genome Annotation of Plasmodium falciparum Vietnam Oak-Knoll (FVO).</title>
        <authorList>
            <consortium name="The Broad Institute Genome Sequencing Platform"/>
            <consortium name="The Broad Institute Genome Sequencing Center for Infectious Disease"/>
            <person name="Neafsey D."/>
            <person name="Hoffman S."/>
            <person name="Volkman S."/>
            <person name="Rosenthal P."/>
            <person name="Walker B."/>
            <person name="Young S.K."/>
            <person name="Zeng Q."/>
            <person name="Gargeya S."/>
            <person name="Fitzgerald M."/>
            <person name="Haas B."/>
            <person name="Abouelleil A."/>
            <person name="Allen A.W."/>
            <person name="Alvarado L."/>
            <person name="Arachchi H.M."/>
            <person name="Berlin A.M."/>
            <person name="Chapman S.B."/>
            <person name="Gainer-Dewar J."/>
            <person name="Goldberg J."/>
            <person name="Griggs A."/>
            <person name="Gujja S."/>
            <person name="Hansen M."/>
            <person name="Howarth C."/>
            <person name="Imamovic A."/>
            <person name="Ireland A."/>
            <person name="Larimer J."/>
            <person name="McCowan C."/>
            <person name="Murphy C."/>
            <person name="Pearson M."/>
            <person name="Poon T.W."/>
            <person name="Priest M."/>
            <person name="Roberts A."/>
            <person name="Saif S."/>
            <person name="Shea T."/>
            <person name="Sisk P."/>
            <person name="Sykes S."/>
            <person name="Wortman J."/>
            <person name="Nusbaum C."/>
            <person name="Birren B."/>
        </authorList>
    </citation>
    <scope>NUCLEOTIDE SEQUENCE [LARGE SCALE GENOMIC DNA]</scope>
    <source>
        <strain evidence="6">Vietnam Oak-Knoll (FVO)</strain>
    </source>
</reference>
<dbReference type="GO" id="GO:0046872">
    <property type="term" value="F:metal ion binding"/>
    <property type="evidence" value="ECO:0007669"/>
    <property type="project" value="UniProtKB-KW"/>
</dbReference>
<dbReference type="OrthoDB" id="414781at2759"/>
<evidence type="ECO:0000313" key="6">
    <source>
        <dbReference type="Proteomes" id="UP000030690"/>
    </source>
</evidence>
<dbReference type="GO" id="GO:0005525">
    <property type="term" value="F:GTP binding"/>
    <property type="evidence" value="ECO:0007669"/>
    <property type="project" value="UniProtKB-KW"/>
</dbReference>
<sequence length="203" mass="23882">MGNTVNKKTVVTNENVKVKTIIPQKKYNILILGLNGSGKTTLLYHNFIPEWTNITSYMEPTISYHYEEIKWINGRLGFWDLSGNPLMRNIWPLIYRNVKVNAILYIINIMDISDECISENNSLISLLLNDECLQTSCIVLVFNTFNEVHNIQENLKNDMLIKYKIEDLINHYGNRIHYLFVDCKNCKMDKGWIQLMQQISYYF</sequence>
<dbReference type="EMBL" id="KI925141">
    <property type="protein sequence ID" value="ETW16633.1"/>
    <property type="molecule type" value="Genomic_DNA"/>
</dbReference>
<evidence type="ECO:0000256" key="3">
    <source>
        <dbReference type="PIRSR" id="PIRSR606689-1"/>
    </source>
</evidence>
<protein>
    <recommendedName>
        <fullName evidence="7">ADP-ribosylation factor</fullName>
    </recommendedName>
</protein>
<keyword evidence="2 3" id="KW-0342">GTP-binding</keyword>
<dbReference type="FunFam" id="3.40.50.300:FF:002318">
    <property type="entry name" value="ADP-ribosylation factor, putative"/>
    <property type="match status" value="1"/>
</dbReference>
<evidence type="ECO:0000256" key="4">
    <source>
        <dbReference type="PIRSR" id="PIRSR606689-2"/>
    </source>
</evidence>
<feature type="binding site" evidence="3">
    <location>
        <position position="83"/>
    </location>
    <ligand>
        <name>GTP</name>
        <dbReference type="ChEBI" id="CHEBI:37565"/>
    </ligand>
</feature>
<name>A0A024V0W6_PLAFA</name>
<dbReference type="GO" id="GO:0003924">
    <property type="term" value="F:GTPase activity"/>
    <property type="evidence" value="ECO:0007669"/>
    <property type="project" value="InterPro"/>
</dbReference>